<feature type="transmembrane region" description="Helical" evidence="1">
    <location>
        <begin position="162"/>
        <end position="182"/>
    </location>
</feature>
<keyword evidence="1" id="KW-1133">Transmembrane helix</keyword>
<gene>
    <name evidence="2" type="ORF">GI584_12515</name>
</gene>
<name>A0A5Q2TL44_9BACI</name>
<feature type="transmembrane region" description="Helical" evidence="1">
    <location>
        <begin position="77"/>
        <end position="93"/>
    </location>
</feature>
<evidence type="ECO:0000313" key="3">
    <source>
        <dbReference type="Proteomes" id="UP000339690"/>
    </source>
</evidence>
<dbReference type="RefSeq" id="WP_100360347.1">
    <property type="nucleotide sequence ID" value="NZ_CP045915.1"/>
</dbReference>
<keyword evidence="3" id="KW-1185">Reference proteome</keyword>
<evidence type="ECO:0000313" key="2">
    <source>
        <dbReference type="EMBL" id="QGH34807.1"/>
    </source>
</evidence>
<evidence type="ECO:0000256" key="1">
    <source>
        <dbReference type="SAM" id="Phobius"/>
    </source>
</evidence>
<feature type="transmembrane region" description="Helical" evidence="1">
    <location>
        <begin position="129"/>
        <end position="150"/>
    </location>
</feature>
<feature type="transmembrane region" description="Helical" evidence="1">
    <location>
        <begin position="29"/>
        <end position="48"/>
    </location>
</feature>
<dbReference type="Proteomes" id="UP000339690">
    <property type="component" value="Chromosome"/>
</dbReference>
<dbReference type="KEGG" id="grc:GI584_12515"/>
<organism evidence="2 3">
    <name type="scientific">Gracilibacillus salitolerans</name>
    <dbReference type="NCBI Taxonomy" id="2663022"/>
    <lineage>
        <taxon>Bacteria</taxon>
        <taxon>Bacillati</taxon>
        <taxon>Bacillota</taxon>
        <taxon>Bacilli</taxon>
        <taxon>Bacillales</taxon>
        <taxon>Bacillaceae</taxon>
        <taxon>Gracilibacillus</taxon>
    </lineage>
</organism>
<reference evidence="2 3" key="1">
    <citation type="submission" date="2019-11" db="EMBL/GenBank/DDBJ databases">
        <title>Gracilibacillus salitolerans sp. nov., a moderate halophile isolated from a saline soil in northwest China.</title>
        <authorList>
            <person name="Gan L."/>
        </authorList>
    </citation>
    <scope>NUCLEOTIDE SEQUENCE [LARGE SCALE GENOMIC DNA]</scope>
    <source>
        <strain evidence="2 3">SCU50</strain>
    </source>
</reference>
<dbReference type="Pfam" id="PF24124">
    <property type="entry name" value="YphA"/>
    <property type="match status" value="1"/>
</dbReference>
<proteinExistence type="predicted"/>
<dbReference type="AlphaFoldDB" id="A0A5Q2TL44"/>
<dbReference type="EMBL" id="CP045915">
    <property type="protein sequence ID" value="QGH34807.1"/>
    <property type="molecule type" value="Genomic_DNA"/>
</dbReference>
<accession>A0A5Q2TL44</accession>
<feature type="transmembrane region" description="Helical" evidence="1">
    <location>
        <begin position="99"/>
        <end position="117"/>
    </location>
</feature>
<dbReference type="InterPro" id="IPR014617">
    <property type="entry name" value="YphA_Bacsu"/>
</dbReference>
<keyword evidence="1" id="KW-0472">Membrane</keyword>
<keyword evidence="1" id="KW-0812">Transmembrane</keyword>
<feature type="transmembrane region" description="Helical" evidence="1">
    <location>
        <begin position="6"/>
        <end position="22"/>
    </location>
</feature>
<sequence length="199" mass="23658">MYQYLSIYLCWVLWCFVTFFMSKQGKRNTYSIVLLLFLILLPYEIIIIDLPMNGSFLFLLAYSVFATIQSNLTFKKYFSILLMSYLYAIYFIWRITSPILNDFSFITIAVISGFLLLQISSKNLHQQITILIAGVSFGQFLYSIICRSYYLQYTINDTHFFSILFSILLLMAIQHSWEYLIIKIENVVKMVEFRKRWNS</sequence>
<protein>
    <submittedName>
        <fullName evidence="2">Uncharacterized protein</fullName>
    </submittedName>
</protein>